<dbReference type="AlphaFoldDB" id="A0A7W9TKM7"/>
<dbReference type="PANTHER" id="PTHR38097">
    <property type="match status" value="1"/>
</dbReference>
<feature type="coiled-coil region" evidence="5">
    <location>
        <begin position="3"/>
        <end position="30"/>
    </location>
</feature>
<dbReference type="InterPro" id="IPR037150">
    <property type="entry name" value="H-NS_C_dom_sf"/>
</dbReference>
<gene>
    <name evidence="7" type="ORF">HNR28_000484</name>
</gene>
<accession>A0A7W9TKM7</accession>
<dbReference type="RefSeq" id="WP_043683276.1">
    <property type="nucleotide sequence ID" value="NZ_JACHIB010000002.1"/>
</dbReference>
<evidence type="ECO:0000313" key="7">
    <source>
        <dbReference type="EMBL" id="MBB6082464.1"/>
    </source>
</evidence>
<evidence type="ECO:0000256" key="5">
    <source>
        <dbReference type="SAM" id="Coils"/>
    </source>
</evidence>
<keyword evidence="4 7" id="KW-0238">DNA-binding</keyword>
<dbReference type="InterPro" id="IPR027444">
    <property type="entry name" value="H-NS_C_dom"/>
</dbReference>
<evidence type="ECO:0000259" key="6">
    <source>
        <dbReference type="SMART" id="SM00528"/>
    </source>
</evidence>
<proteinExistence type="inferred from homology"/>
<evidence type="ECO:0000256" key="2">
    <source>
        <dbReference type="ARBA" id="ARBA00010610"/>
    </source>
</evidence>
<dbReference type="Proteomes" id="UP000541136">
    <property type="component" value="Unassembled WGS sequence"/>
</dbReference>
<dbReference type="Gene3D" id="4.10.430.10">
    <property type="entry name" value="Histone-like protein H-NS, C-terminal domain"/>
    <property type="match status" value="1"/>
</dbReference>
<evidence type="ECO:0000256" key="4">
    <source>
        <dbReference type="ARBA" id="ARBA00023125"/>
    </source>
</evidence>
<keyword evidence="3" id="KW-0963">Cytoplasm</keyword>
<comment type="similarity">
    <text evidence="2">Belongs to the histone-like protein H-NS family.</text>
</comment>
<organism evidence="7 8">
    <name type="scientific">Castellaniella defragrans</name>
    <name type="common">Alcaligenes defragrans</name>
    <dbReference type="NCBI Taxonomy" id="75697"/>
    <lineage>
        <taxon>Bacteria</taxon>
        <taxon>Pseudomonadati</taxon>
        <taxon>Pseudomonadota</taxon>
        <taxon>Betaproteobacteria</taxon>
        <taxon>Burkholderiales</taxon>
        <taxon>Alcaligenaceae</taxon>
        <taxon>Castellaniella</taxon>
    </lineage>
</organism>
<reference evidence="7 8" key="1">
    <citation type="submission" date="2020-08" db="EMBL/GenBank/DDBJ databases">
        <title>Genomic Encyclopedia of Type Strains, Phase IV (KMG-IV): sequencing the most valuable type-strain genomes for metagenomic binning, comparative biology and taxonomic classification.</title>
        <authorList>
            <person name="Goeker M."/>
        </authorList>
    </citation>
    <scope>NUCLEOTIDE SEQUENCE [LARGE SCALE GENOMIC DNA]</scope>
    <source>
        <strain evidence="7 8">DSM 12141</strain>
    </source>
</reference>
<dbReference type="GO" id="GO:0003677">
    <property type="term" value="F:DNA binding"/>
    <property type="evidence" value="ECO:0007669"/>
    <property type="project" value="UniProtKB-KW"/>
</dbReference>
<evidence type="ECO:0000256" key="3">
    <source>
        <dbReference type="ARBA" id="ARBA00022490"/>
    </source>
</evidence>
<dbReference type="Pfam" id="PF00816">
    <property type="entry name" value="Histone_HNS"/>
    <property type="match status" value="1"/>
</dbReference>
<evidence type="ECO:0000313" key="8">
    <source>
        <dbReference type="Proteomes" id="UP000541136"/>
    </source>
</evidence>
<dbReference type="PANTHER" id="PTHR38097:SF2">
    <property type="entry name" value="DNA-BINDING PROTEIN STPA"/>
    <property type="match status" value="1"/>
</dbReference>
<comment type="caution">
    <text evidence="7">The sequence shown here is derived from an EMBL/GenBank/DDBJ whole genome shotgun (WGS) entry which is preliminary data.</text>
</comment>
<dbReference type="EMBL" id="JACHIB010000002">
    <property type="protein sequence ID" value="MBB6082464.1"/>
    <property type="molecule type" value="Genomic_DNA"/>
</dbReference>
<feature type="domain" description="DNA-binding protein H-NS-like C-terminal" evidence="6">
    <location>
        <begin position="75"/>
        <end position="119"/>
    </location>
</feature>
<protein>
    <submittedName>
        <fullName evidence="7">DNA-binding protein H-NS</fullName>
    </submittedName>
</protein>
<comment type="subcellular location">
    <subcellularLocation>
        <location evidence="1">Cytoplasm</location>
        <location evidence="1">Nucleoid</location>
    </subcellularLocation>
</comment>
<dbReference type="SUPFAM" id="SSF81273">
    <property type="entry name" value="H-NS histone-like proteins"/>
    <property type="match status" value="1"/>
</dbReference>
<dbReference type="GO" id="GO:0009295">
    <property type="term" value="C:nucleoid"/>
    <property type="evidence" value="ECO:0007669"/>
    <property type="project" value="UniProtKB-SubCell"/>
</dbReference>
<dbReference type="SMART" id="SM00528">
    <property type="entry name" value="HNS"/>
    <property type="match status" value="1"/>
</dbReference>
<evidence type="ECO:0000256" key="1">
    <source>
        <dbReference type="ARBA" id="ARBA00004453"/>
    </source>
</evidence>
<sequence>MTRTSYNTEKSRLEKEMAKIQKRIQSLQAKQRQPKIAAIVRSMREYDISPEEIAAAFSRKPASRARVASPRKAATATKRVVAPKYRHPETQATWTGRGKAPRWITDAEAAGTPRESFLIAAESA</sequence>
<name>A0A7W9TKM7_CASDE</name>
<keyword evidence="5" id="KW-0175">Coiled coil</keyword>